<dbReference type="SUPFAM" id="SSF47802">
    <property type="entry name" value="DNA polymerase beta, N-terminal domain-like"/>
    <property type="match status" value="1"/>
</dbReference>
<evidence type="ECO:0000313" key="25">
    <source>
        <dbReference type="EMBL" id="KKU60727.1"/>
    </source>
</evidence>
<dbReference type="InterPro" id="IPR027421">
    <property type="entry name" value="DNA_pol_lamdba_lyase_dom_sf"/>
</dbReference>
<keyword evidence="14" id="KW-0915">Sodium</keyword>
<evidence type="ECO:0000256" key="19">
    <source>
        <dbReference type="ARBA" id="ARBA00044678"/>
    </source>
</evidence>
<evidence type="ECO:0000256" key="18">
    <source>
        <dbReference type="ARBA" id="ARBA00044632"/>
    </source>
</evidence>
<dbReference type="PRINTS" id="PR00870">
    <property type="entry name" value="DNAPOLXBETA"/>
</dbReference>
<evidence type="ECO:0000256" key="7">
    <source>
        <dbReference type="ARBA" id="ARBA00022634"/>
    </source>
</evidence>
<evidence type="ECO:0000256" key="12">
    <source>
        <dbReference type="ARBA" id="ARBA00022843"/>
    </source>
</evidence>
<evidence type="ECO:0000313" key="26">
    <source>
        <dbReference type="Proteomes" id="UP000033860"/>
    </source>
</evidence>
<dbReference type="InterPro" id="IPR037160">
    <property type="entry name" value="DNA_Pol_thumb_sf"/>
</dbReference>
<evidence type="ECO:0000259" key="22">
    <source>
        <dbReference type="SMART" id="SM00278"/>
    </source>
</evidence>
<evidence type="ECO:0000256" key="16">
    <source>
        <dbReference type="ARBA" id="ARBA00035717"/>
    </source>
</evidence>
<dbReference type="Pfam" id="PF02811">
    <property type="entry name" value="PHP"/>
    <property type="match status" value="1"/>
</dbReference>
<comment type="catalytic activity">
    <reaction evidence="18">
        <text>2'-deoxyribonucleotide-(2'-deoxyribose 5'-phosphate)-2'-deoxyribonucleotide-DNA = a 3'-end 2'-deoxyribonucleotide-(2,3-dehydro-2,3-deoxyribose 5'-phosphate)-DNA + a 5'-end 5'-phospho-2'-deoxyribonucleoside-DNA + H(+)</text>
        <dbReference type="Rhea" id="RHEA:66592"/>
        <dbReference type="Rhea" id="RHEA-COMP:13180"/>
        <dbReference type="Rhea" id="RHEA-COMP:16897"/>
        <dbReference type="Rhea" id="RHEA-COMP:17067"/>
        <dbReference type="ChEBI" id="CHEBI:15378"/>
        <dbReference type="ChEBI" id="CHEBI:136412"/>
        <dbReference type="ChEBI" id="CHEBI:157695"/>
        <dbReference type="ChEBI" id="CHEBI:167181"/>
        <dbReference type="EC" id="4.2.99.18"/>
    </reaction>
</comment>
<dbReference type="NCBIfam" id="NF006375">
    <property type="entry name" value="PRK08609.1"/>
    <property type="match status" value="1"/>
</dbReference>
<dbReference type="SMART" id="SM00481">
    <property type="entry name" value="POLIIIAc"/>
    <property type="match status" value="1"/>
</dbReference>
<evidence type="ECO:0000256" key="1">
    <source>
        <dbReference type="ARBA" id="ARBA00001946"/>
    </source>
</evidence>
<dbReference type="GO" id="GO:0005829">
    <property type="term" value="C:cytosol"/>
    <property type="evidence" value="ECO:0007669"/>
    <property type="project" value="TreeGrafter"/>
</dbReference>
<dbReference type="GO" id="GO:0006281">
    <property type="term" value="P:DNA repair"/>
    <property type="evidence" value="ECO:0007669"/>
    <property type="project" value="UniProtKB-KW"/>
</dbReference>
<dbReference type="SUPFAM" id="SSF81301">
    <property type="entry name" value="Nucleotidyltransferase"/>
    <property type="match status" value="1"/>
</dbReference>
<evidence type="ECO:0000256" key="15">
    <source>
        <dbReference type="ARBA" id="ARBA00023204"/>
    </source>
</evidence>
<dbReference type="InterPro" id="IPR047967">
    <property type="entry name" value="PolX_PHP"/>
</dbReference>
<feature type="domain" description="Helix-hairpin-helix DNA-binding motif class 1" evidence="22">
    <location>
        <begin position="51"/>
        <end position="70"/>
    </location>
</feature>
<dbReference type="InterPro" id="IPR003583">
    <property type="entry name" value="Hlx-hairpin-Hlx_DNA-bd_motif"/>
</dbReference>
<dbReference type="GO" id="GO:0003677">
    <property type="term" value="F:DNA binding"/>
    <property type="evidence" value="ECO:0007669"/>
    <property type="project" value="InterPro"/>
</dbReference>
<dbReference type="Gene3D" id="3.30.460.10">
    <property type="entry name" value="Beta Polymerase, domain 2"/>
    <property type="match status" value="1"/>
</dbReference>
<evidence type="ECO:0000256" key="13">
    <source>
        <dbReference type="ARBA" id="ARBA00022932"/>
    </source>
</evidence>
<evidence type="ECO:0000256" key="20">
    <source>
        <dbReference type="ARBA" id="ARBA00045548"/>
    </source>
</evidence>
<sequence>MDNRELAGLFRALASALEIKKKNRFRIIAYQNVAASIEKSPQELKDLWREGKLDQVPGIGKNIAAHLDELFQTGRVKHFDQIFRGLPEAMFKLMEVPGIGPKTAYKLATKLKLNQASTAVPRLKRLAQEGKLRRVEGFGEQSEKDIIQGISEFHQKEDRMLLSAASHLARKILDHLQKSPLVIKAEHLGSLRRQKDTVGDIDIAVATKNPQGAAAYFLKFPEIKKITDQGEKKVSVLLKNGRQVDVRFHPPDEYGSLVQHFTGSKSHNVKLRELALKKGLSLSEYGIKKGKSLKKFASEEKFYAALGLKYIPPELREDRGEITTKVLPKLVELDDIKGDLHVHSDIDIQTSHDLGADSLKNLVLKARSLGYQYLGVADHNPATTNHTSKQIIAIIKARKDKIDKFNTSHENKMKIKVLNLLEVDIKPDGSLAVPEQGLDLLDFALVSIHSSFRQPLKTATQRLLTGLSHPKAKILAHPTARMLNRRPPVNLDWDKIFAFCLKNHKVLEINSSPERLDLPDSLVKRAVDLGVKLAVNTDAHAADQLGGIASGVAVARRGWAEARDVINTLPYAKLAAILNL</sequence>
<evidence type="ECO:0000256" key="14">
    <source>
        <dbReference type="ARBA" id="ARBA00023053"/>
    </source>
</evidence>
<dbReference type="Proteomes" id="UP000033860">
    <property type="component" value="Unassembled WGS sequence"/>
</dbReference>
<keyword evidence="11" id="KW-0227">DNA damage</keyword>
<dbReference type="InterPro" id="IPR016195">
    <property type="entry name" value="Pol/histidinol_Pase-like"/>
</dbReference>
<feature type="domain" description="Polymerase/histidinol phosphatase N-terminal" evidence="23">
    <location>
        <begin position="338"/>
        <end position="427"/>
    </location>
</feature>
<evidence type="ECO:0000256" key="11">
    <source>
        <dbReference type="ARBA" id="ARBA00022763"/>
    </source>
</evidence>
<evidence type="ECO:0000256" key="8">
    <source>
        <dbReference type="ARBA" id="ARBA00022679"/>
    </source>
</evidence>
<dbReference type="InterPro" id="IPR003141">
    <property type="entry name" value="Pol/His_phosphatase_N"/>
</dbReference>
<evidence type="ECO:0000256" key="17">
    <source>
        <dbReference type="ARBA" id="ARBA00035726"/>
    </source>
</evidence>
<evidence type="ECO:0000256" key="4">
    <source>
        <dbReference type="ARBA" id="ARBA00012720"/>
    </source>
</evidence>
<dbReference type="GO" id="GO:0008270">
    <property type="term" value="F:zinc ion binding"/>
    <property type="evidence" value="ECO:0007669"/>
    <property type="project" value="TreeGrafter"/>
</dbReference>
<dbReference type="CDD" id="cd07436">
    <property type="entry name" value="PHP_PolX"/>
    <property type="match status" value="1"/>
</dbReference>
<keyword evidence="12" id="KW-0832">Ubl conjugation</keyword>
<dbReference type="InterPro" id="IPR050243">
    <property type="entry name" value="PHP_phosphatase"/>
</dbReference>
<dbReference type="InterPro" id="IPR010996">
    <property type="entry name" value="HHH_MUS81"/>
</dbReference>
<protein>
    <recommendedName>
        <fullName evidence="5">DNA polymerase beta</fullName>
        <ecNumber evidence="3">2.7.7.7</ecNumber>
        <ecNumber evidence="4">4.2.99.18</ecNumber>
    </recommendedName>
    <alternativeName>
        <fullName evidence="16">5'-deoxyribose-phosphate lyase</fullName>
    </alternativeName>
    <alternativeName>
        <fullName evidence="17">AP lyase</fullName>
    </alternativeName>
</protein>
<evidence type="ECO:0000256" key="10">
    <source>
        <dbReference type="ARBA" id="ARBA00022705"/>
    </source>
</evidence>
<keyword evidence="8" id="KW-0808">Transferase</keyword>
<evidence type="ECO:0000256" key="2">
    <source>
        <dbReference type="ARBA" id="ARBA00004496"/>
    </source>
</evidence>
<dbReference type="GO" id="GO:0042578">
    <property type="term" value="F:phosphoric ester hydrolase activity"/>
    <property type="evidence" value="ECO:0007669"/>
    <property type="project" value="TreeGrafter"/>
</dbReference>
<gene>
    <name evidence="25" type="ORF">UX85_C0007G0014</name>
</gene>
<dbReference type="InterPro" id="IPR004013">
    <property type="entry name" value="PHP_dom"/>
</dbReference>
<dbReference type="Gene3D" id="1.10.150.110">
    <property type="entry name" value="DNA polymerase beta, N-terminal domain-like"/>
    <property type="match status" value="1"/>
</dbReference>
<evidence type="ECO:0000256" key="6">
    <source>
        <dbReference type="ARBA" id="ARBA00022481"/>
    </source>
</evidence>
<dbReference type="EC" id="4.2.99.18" evidence="4"/>
<evidence type="ECO:0000256" key="5">
    <source>
        <dbReference type="ARBA" id="ARBA00020020"/>
    </source>
</evidence>
<dbReference type="Pfam" id="PF14716">
    <property type="entry name" value="HHH_8"/>
    <property type="match status" value="1"/>
</dbReference>
<feature type="domain" description="Helix-hairpin-helix DNA-binding motif class 1" evidence="22">
    <location>
        <begin position="91"/>
        <end position="110"/>
    </location>
</feature>
<dbReference type="PANTHER" id="PTHR36928:SF1">
    <property type="entry name" value="PHOSPHATASE YCDX-RELATED"/>
    <property type="match status" value="1"/>
</dbReference>
<dbReference type="Pfam" id="PF14791">
    <property type="entry name" value="DNA_pol_B_thumb"/>
    <property type="match status" value="1"/>
</dbReference>
<keyword evidence="13" id="KW-0239">DNA-directed DNA polymerase</keyword>
<dbReference type="PANTHER" id="PTHR36928">
    <property type="entry name" value="PHOSPHATASE YCDX-RELATED"/>
    <property type="match status" value="1"/>
</dbReference>
<keyword evidence="15" id="KW-0234">DNA repair</keyword>
<keyword evidence="6" id="KW-0488">Methylation</keyword>
<dbReference type="InterPro" id="IPR029398">
    <property type="entry name" value="PolB_thumb"/>
</dbReference>
<dbReference type="CDD" id="cd00141">
    <property type="entry name" value="NT_POLXc"/>
    <property type="match status" value="1"/>
</dbReference>
<evidence type="ECO:0000259" key="24">
    <source>
        <dbReference type="SMART" id="SM00483"/>
    </source>
</evidence>
<dbReference type="GO" id="GO:0003887">
    <property type="term" value="F:DNA-directed DNA polymerase activity"/>
    <property type="evidence" value="ECO:0007669"/>
    <property type="project" value="UniProtKB-KW"/>
</dbReference>
<keyword evidence="7" id="KW-0237">DNA synthesis</keyword>
<dbReference type="InterPro" id="IPR002054">
    <property type="entry name" value="DNA-dir_DNA_pol_X"/>
</dbReference>
<comment type="subcellular location">
    <subcellularLocation>
        <location evidence="2">Cytoplasm</location>
    </subcellularLocation>
</comment>
<comment type="catalytic activity">
    <reaction evidence="19">
        <text>a 5'-end 2'-deoxyribose-2'-deoxyribonucleotide-DNA = (2E,4S)-4-hydroxypenten-2-al-5-phosphate + a 5'-end 5'-phospho-2'-deoxyribonucleoside-DNA + H(+)</text>
        <dbReference type="Rhea" id="RHEA:76255"/>
        <dbReference type="Rhea" id="RHEA-COMP:13180"/>
        <dbReference type="Rhea" id="RHEA-COMP:18657"/>
        <dbReference type="ChEBI" id="CHEBI:15378"/>
        <dbReference type="ChEBI" id="CHEBI:136412"/>
        <dbReference type="ChEBI" id="CHEBI:195194"/>
        <dbReference type="ChEBI" id="CHEBI:195195"/>
    </reaction>
</comment>
<dbReference type="Gene3D" id="3.20.20.140">
    <property type="entry name" value="Metal-dependent hydrolases"/>
    <property type="match status" value="1"/>
</dbReference>
<evidence type="ECO:0000259" key="23">
    <source>
        <dbReference type="SMART" id="SM00481"/>
    </source>
</evidence>
<dbReference type="EMBL" id="LCNT01000007">
    <property type="protein sequence ID" value="KKU60727.1"/>
    <property type="molecule type" value="Genomic_DNA"/>
</dbReference>
<dbReference type="PIRSF" id="PIRSF005047">
    <property type="entry name" value="UCP005047_YshC"/>
    <property type="match status" value="1"/>
</dbReference>
<organism evidence="25 26">
    <name type="scientific">Candidatus Beckwithbacteria bacterium GW2011_GWB1_47_15</name>
    <dbReference type="NCBI Taxonomy" id="1618371"/>
    <lineage>
        <taxon>Bacteria</taxon>
        <taxon>Candidatus Beckwithiibacteriota</taxon>
    </lineage>
</organism>
<keyword evidence="10" id="KW-0235">DNA replication</keyword>
<name>A0A0G1RUC2_9BACT</name>
<comment type="cofactor">
    <cofactor evidence="1">
        <name>Mg(2+)</name>
        <dbReference type="ChEBI" id="CHEBI:18420"/>
    </cofactor>
</comment>
<reference evidence="25 26" key="1">
    <citation type="journal article" date="2015" name="Nature">
        <title>rRNA introns, odd ribosomes, and small enigmatic genomes across a large radiation of phyla.</title>
        <authorList>
            <person name="Brown C.T."/>
            <person name="Hug L.A."/>
            <person name="Thomas B.C."/>
            <person name="Sharon I."/>
            <person name="Castelle C.J."/>
            <person name="Singh A."/>
            <person name="Wilkins M.J."/>
            <person name="Williams K.H."/>
            <person name="Banfield J.F."/>
        </authorList>
    </citation>
    <scope>NUCLEOTIDE SEQUENCE [LARGE SCALE GENOMIC DNA]</scope>
</reference>
<dbReference type="SMART" id="SM00483">
    <property type="entry name" value="POLXc"/>
    <property type="match status" value="1"/>
</dbReference>
<accession>A0A0G1RUC2</accession>
<comment type="caution">
    <text evidence="25">The sequence shown here is derived from an EMBL/GenBank/DDBJ whole genome shotgun (WGS) entry which is preliminary data.</text>
</comment>
<dbReference type="EC" id="2.7.7.7" evidence="3"/>
<keyword evidence="9" id="KW-0548">Nucleotidyltransferase</keyword>
<feature type="domain" description="Helix-hairpin-helix DNA-binding motif class 1" evidence="22">
    <location>
        <begin position="130"/>
        <end position="149"/>
    </location>
</feature>
<dbReference type="InterPro" id="IPR043519">
    <property type="entry name" value="NT_sf"/>
</dbReference>
<evidence type="ECO:0000256" key="9">
    <source>
        <dbReference type="ARBA" id="ARBA00022695"/>
    </source>
</evidence>
<dbReference type="Gene3D" id="3.30.210.10">
    <property type="entry name" value="DNA polymerase, thumb domain"/>
    <property type="match status" value="1"/>
</dbReference>
<dbReference type="InterPro" id="IPR022311">
    <property type="entry name" value="PolX-like"/>
</dbReference>
<dbReference type="GO" id="GO:0140078">
    <property type="term" value="F:class I DNA-(apurinic or apyrimidinic site) endonuclease activity"/>
    <property type="evidence" value="ECO:0007669"/>
    <property type="project" value="UniProtKB-EC"/>
</dbReference>
<dbReference type="Pfam" id="PF14520">
    <property type="entry name" value="HHH_5"/>
    <property type="match status" value="1"/>
</dbReference>
<dbReference type="Gene3D" id="1.10.150.20">
    <property type="entry name" value="5' to 3' exonuclease, C-terminal subdomain"/>
    <property type="match status" value="1"/>
</dbReference>
<dbReference type="SUPFAM" id="SSF89550">
    <property type="entry name" value="PHP domain-like"/>
    <property type="match status" value="1"/>
</dbReference>
<evidence type="ECO:0000256" key="21">
    <source>
        <dbReference type="ARBA" id="ARBA00049244"/>
    </source>
</evidence>
<feature type="domain" description="DNA-directed DNA polymerase X" evidence="24">
    <location>
        <begin position="1"/>
        <end position="317"/>
    </location>
</feature>
<comment type="function">
    <text evidence="20">Repair polymerase that plays a key role in base-excision repair. During this process, the damaged base is excised by specific DNA glycosylases, the DNA backbone is nicked at the abasic site by an apurinic/apyrimidic (AP) endonuclease, and POLB removes 5'-deoxyribose-phosphate from the preincised AP site acting as a 5'-deoxyribose-phosphate lyase (5'-dRP lyase); through its DNA polymerase activity, it adds one nucleotide to the 3' end of the arising single-nucleotide gap. Conducts 'gap-filling' DNA synthesis in a stepwise distributive fashion rather than in a processive fashion as for other DNA polymerases. It is also able to cleave sugar-phosphate bonds 3' to an intact AP site, acting as an AP lyase.</text>
</comment>
<dbReference type="AlphaFoldDB" id="A0A0G1RUC2"/>
<proteinExistence type="predicted"/>
<dbReference type="InterPro" id="IPR002008">
    <property type="entry name" value="DNA_pol_X_beta-like"/>
</dbReference>
<dbReference type="SMART" id="SM00278">
    <property type="entry name" value="HhH1"/>
    <property type="match status" value="3"/>
</dbReference>
<comment type="catalytic activity">
    <reaction evidence="21">
        <text>DNA(n) + a 2'-deoxyribonucleoside 5'-triphosphate = DNA(n+1) + diphosphate</text>
        <dbReference type="Rhea" id="RHEA:22508"/>
        <dbReference type="Rhea" id="RHEA-COMP:17339"/>
        <dbReference type="Rhea" id="RHEA-COMP:17340"/>
        <dbReference type="ChEBI" id="CHEBI:33019"/>
        <dbReference type="ChEBI" id="CHEBI:61560"/>
        <dbReference type="ChEBI" id="CHEBI:173112"/>
        <dbReference type="EC" id="2.7.7.7"/>
    </reaction>
</comment>
<evidence type="ECO:0000256" key="3">
    <source>
        <dbReference type="ARBA" id="ARBA00012417"/>
    </source>
</evidence>